<reference evidence="11" key="1">
    <citation type="journal article" date="2019" name="Int. J. Syst. Evol. Microbiol.">
        <title>The Global Catalogue of Microorganisms (GCM) 10K type strain sequencing project: providing services to taxonomists for standard genome sequencing and annotation.</title>
        <authorList>
            <consortium name="The Broad Institute Genomics Platform"/>
            <consortium name="The Broad Institute Genome Sequencing Center for Infectious Disease"/>
            <person name="Wu L."/>
            <person name="Ma J."/>
        </authorList>
    </citation>
    <scope>NUCLEOTIDE SEQUENCE [LARGE SCALE GENOMIC DNA]</scope>
    <source>
        <strain evidence="11">JCM 17525</strain>
    </source>
</reference>
<dbReference type="CDD" id="cd01335">
    <property type="entry name" value="Radical_SAM"/>
    <property type="match status" value="1"/>
</dbReference>
<dbReference type="EMBL" id="BAABBI010000001">
    <property type="protein sequence ID" value="GAA3781174.1"/>
    <property type="molecule type" value="Genomic_DNA"/>
</dbReference>
<dbReference type="InterPro" id="IPR051196">
    <property type="entry name" value="RSAD2/Viperin_antiviral"/>
</dbReference>
<dbReference type="PROSITE" id="PS51918">
    <property type="entry name" value="RADICAL_SAM"/>
    <property type="match status" value="1"/>
</dbReference>
<dbReference type="InterPro" id="IPR006638">
    <property type="entry name" value="Elp3/MiaA/NifB-like_rSAM"/>
</dbReference>
<sequence>MNTQLVIPSINFHLWEPCDMRCKFCFATFQDVKQTILPKGHLPKEEALKVVREIAKAGFEKITFAGGEPTLCPWLPELIREAKNKGLTTMIVSNGSRLTNQFLAQNKQYLDWIAISIDSLDSRTNLKIGRAITGKKPLTKAYYINLIKKIEEYGYGLKINTVVNAYNYKEDFNVFINQTNPKRWKVLQVLPIEGQNDDKVDEFKISETQFSEFISRHKNIQSIVPECNDDITNSYVMIDPAGRFFSNEKGKHEYSEPILDVGIKEAFASRNYNYSKFISRKGLYNWTD</sequence>
<dbReference type="SMART" id="SM00729">
    <property type="entry name" value="Elp3"/>
    <property type="match status" value="1"/>
</dbReference>
<keyword evidence="5" id="KW-0408">Iron</keyword>
<accession>A0ABP7H8E8</accession>
<dbReference type="PANTHER" id="PTHR21339">
    <property type="entry name" value="RADICAL S-ADENOSYL METHIONINE DOMAIN-CONTAINING PROTEIN 2"/>
    <property type="match status" value="1"/>
</dbReference>
<gene>
    <name evidence="10" type="ORF">GCM10022271_11820</name>
</gene>
<dbReference type="InterPro" id="IPR007197">
    <property type="entry name" value="rSAM"/>
</dbReference>
<evidence type="ECO:0000313" key="10">
    <source>
        <dbReference type="EMBL" id="GAA3781174.1"/>
    </source>
</evidence>
<evidence type="ECO:0000256" key="2">
    <source>
        <dbReference type="ARBA" id="ARBA00022485"/>
    </source>
</evidence>
<evidence type="ECO:0000256" key="3">
    <source>
        <dbReference type="ARBA" id="ARBA00022691"/>
    </source>
</evidence>
<evidence type="ECO:0000256" key="1">
    <source>
        <dbReference type="ARBA" id="ARBA00001966"/>
    </source>
</evidence>
<dbReference type="Pfam" id="PF04055">
    <property type="entry name" value="Radical_SAM"/>
    <property type="match status" value="1"/>
</dbReference>
<dbReference type="InterPro" id="IPR013785">
    <property type="entry name" value="Aldolase_TIM"/>
</dbReference>
<dbReference type="SFLD" id="SFLDS00029">
    <property type="entry name" value="Radical_SAM"/>
    <property type="match status" value="1"/>
</dbReference>
<dbReference type="Proteomes" id="UP001501456">
    <property type="component" value="Unassembled WGS sequence"/>
</dbReference>
<keyword evidence="2" id="KW-0004">4Fe-4S</keyword>
<proteinExistence type="predicted"/>
<dbReference type="PANTHER" id="PTHR21339:SF0">
    <property type="entry name" value="S-ADENOSYLMETHIONINE-DEPENDENT NUCLEOTIDE DEHYDRATASE RSAD2"/>
    <property type="match status" value="1"/>
</dbReference>
<keyword evidence="4" id="KW-0479">Metal-binding</keyword>
<dbReference type="SUPFAM" id="SSF102114">
    <property type="entry name" value="Radical SAM enzymes"/>
    <property type="match status" value="1"/>
</dbReference>
<organism evidence="10 11">
    <name type="scientific">Corallibacter vietnamensis</name>
    <dbReference type="NCBI Taxonomy" id="904130"/>
    <lineage>
        <taxon>Bacteria</taxon>
        <taxon>Pseudomonadati</taxon>
        <taxon>Bacteroidota</taxon>
        <taxon>Flavobacteriia</taxon>
        <taxon>Flavobacteriales</taxon>
        <taxon>Flavobacteriaceae</taxon>
        <taxon>Corallibacter</taxon>
    </lineage>
</organism>
<dbReference type="InterPro" id="IPR058240">
    <property type="entry name" value="rSAM_sf"/>
</dbReference>
<keyword evidence="7" id="KW-0051">Antiviral defense</keyword>
<keyword evidence="11" id="KW-1185">Reference proteome</keyword>
<evidence type="ECO:0000256" key="7">
    <source>
        <dbReference type="ARBA" id="ARBA00023118"/>
    </source>
</evidence>
<comment type="caution">
    <text evidence="10">The sequence shown here is derived from an EMBL/GenBank/DDBJ whole genome shotgun (WGS) entry which is preliminary data.</text>
</comment>
<evidence type="ECO:0000313" key="11">
    <source>
        <dbReference type="Proteomes" id="UP001501456"/>
    </source>
</evidence>
<keyword evidence="6" id="KW-0411">Iron-sulfur</keyword>
<evidence type="ECO:0000256" key="4">
    <source>
        <dbReference type="ARBA" id="ARBA00022723"/>
    </source>
</evidence>
<feature type="domain" description="Radical SAM core" evidence="9">
    <location>
        <begin position="2"/>
        <end position="224"/>
    </location>
</feature>
<dbReference type="SFLD" id="SFLDG01088">
    <property type="entry name" value="antiviral_proteins"/>
    <property type="match status" value="1"/>
</dbReference>
<evidence type="ECO:0000256" key="6">
    <source>
        <dbReference type="ARBA" id="ARBA00023014"/>
    </source>
</evidence>
<dbReference type="NCBIfam" id="NF038283">
    <property type="entry name" value="viperin_w_prok"/>
    <property type="match status" value="1"/>
</dbReference>
<name>A0ABP7H8E8_9FLAO</name>
<evidence type="ECO:0000256" key="8">
    <source>
        <dbReference type="ARBA" id="ARBA00039667"/>
    </source>
</evidence>
<evidence type="ECO:0000259" key="9">
    <source>
        <dbReference type="PROSITE" id="PS51918"/>
    </source>
</evidence>
<keyword evidence="3" id="KW-0949">S-adenosyl-L-methionine</keyword>
<evidence type="ECO:0000256" key="5">
    <source>
        <dbReference type="ARBA" id="ARBA00023004"/>
    </source>
</evidence>
<dbReference type="Gene3D" id="3.20.20.70">
    <property type="entry name" value="Aldolase class I"/>
    <property type="match status" value="1"/>
</dbReference>
<comment type="cofactor">
    <cofactor evidence="1">
        <name>[4Fe-4S] cluster</name>
        <dbReference type="ChEBI" id="CHEBI:49883"/>
    </cofactor>
</comment>
<dbReference type="SFLD" id="SFLDG01067">
    <property type="entry name" value="SPASM/twitch_domain_containing"/>
    <property type="match status" value="1"/>
</dbReference>
<dbReference type="RefSeq" id="WP_344728294.1">
    <property type="nucleotide sequence ID" value="NZ_BAABBI010000001.1"/>
</dbReference>
<protein>
    <recommendedName>
        <fullName evidence="8">S-adenosylmethionine-dependent nucleotide dehydratase</fullName>
    </recommendedName>
</protein>